<proteinExistence type="predicted"/>
<evidence type="ECO:0000313" key="2">
    <source>
        <dbReference type="EMBL" id="KJK49684.1"/>
    </source>
</evidence>
<comment type="caution">
    <text evidence="2">The sequence shown here is derived from an EMBL/GenBank/DDBJ whole genome shotgun (WGS) entry which is preliminary data.</text>
</comment>
<dbReference type="Proteomes" id="UP000033393">
    <property type="component" value="Unassembled WGS sequence"/>
</dbReference>
<protein>
    <submittedName>
        <fullName evidence="2">Uncharacterized protein</fullName>
    </submittedName>
</protein>
<sequence>MGRNASGSPKARIAIDSTVHGPKPGNVVSHSRATTRSAAGDRSKPDWSADSNAAIVRRRDAGIASSETSNSSGNRNKSPTDVP</sequence>
<dbReference type="EMBL" id="JYJG01000076">
    <property type="protein sequence ID" value="KJK49684.1"/>
    <property type="molecule type" value="Genomic_DNA"/>
</dbReference>
<feature type="compositionally biased region" description="Polar residues" evidence="1">
    <location>
        <begin position="28"/>
        <end position="37"/>
    </location>
</feature>
<reference evidence="2 3" key="1">
    <citation type="submission" date="2015-02" db="EMBL/GenBank/DDBJ databases">
        <authorList>
            <person name="Ju K.-S."/>
            <person name="Doroghazi J.R."/>
            <person name="Metcalf W."/>
        </authorList>
    </citation>
    <scope>NUCLEOTIDE SEQUENCE [LARGE SCALE GENOMIC DNA]</scope>
    <source>
        <strain evidence="2 3">NRRL B-16140</strain>
    </source>
</reference>
<feature type="region of interest" description="Disordered" evidence="1">
    <location>
        <begin position="1"/>
        <end position="83"/>
    </location>
</feature>
<keyword evidence="3" id="KW-1185">Reference proteome</keyword>
<feature type="compositionally biased region" description="Polar residues" evidence="1">
    <location>
        <begin position="65"/>
        <end position="83"/>
    </location>
</feature>
<organism evidence="2 3">
    <name type="scientific">Lentzea aerocolonigenes</name>
    <name type="common">Lechevalieria aerocolonigenes</name>
    <name type="synonym">Saccharothrix aerocolonigenes</name>
    <dbReference type="NCBI Taxonomy" id="68170"/>
    <lineage>
        <taxon>Bacteria</taxon>
        <taxon>Bacillati</taxon>
        <taxon>Actinomycetota</taxon>
        <taxon>Actinomycetes</taxon>
        <taxon>Pseudonocardiales</taxon>
        <taxon>Pseudonocardiaceae</taxon>
        <taxon>Lentzea</taxon>
    </lineage>
</organism>
<gene>
    <name evidence="2" type="ORF">UK23_13125</name>
</gene>
<dbReference type="AlphaFoldDB" id="A0A0F0H1R5"/>
<name>A0A0F0H1R5_LENAE</name>
<evidence type="ECO:0000256" key="1">
    <source>
        <dbReference type="SAM" id="MobiDB-lite"/>
    </source>
</evidence>
<evidence type="ECO:0000313" key="3">
    <source>
        <dbReference type="Proteomes" id="UP000033393"/>
    </source>
</evidence>
<accession>A0A0F0H1R5</accession>